<reference evidence="1" key="1">
    <citation type="submission" date="2015-04" db="UniProtKB">
        <authorList>
            <consortium name="EnsemblPlants"/>
        </authorList>
    </citation>
    <scope>IDENTIFICATION</scope>
</reference>
<dbReference type="EnsemblPlants" id="OGLUM10G04900.1">
    <property type="protein sequence ID" value="OGLUM10G04900.1"/>
    <property type="gene ID" value="OGLUM10G04900"/>
</dbReference>
<accession>A0A0E0B8Q7</accession>
<dbReference type="Proteomes" id="UP000026961">
    <property type="component" value="Chromosome 10"/>
</dbReference>
<keyword evidence="2" id="KW-1185">Reference proteome</keyword>
<protein>
    <submittedName>
        <fullName evidence="1">Uncharacterized protein</fullName>
    </submittedName>
</protein>
<proteinExistence type="predicted"/>
<evidence type="ECO:0000313" key="2">
    <source>
        <dbReference type="Proteomes" id="UP000026961"/>
    </source>
</evidence>
<dbReference type="HOGENOM" id="CLU_1317223_0_0_1"/>
<organism evidence="1">
    <name type="scientific">Oryza glumipatula</name>
    <dbReference type="NCBI Taxonomy" id="40148"/>
    <lineage>
        <taxon>Eukaryota</taxon>
        <taxon>Viridiplantae</taxon>
        <taxon>Streptophyta</taxon>
        <taxon>Embryophyta</taxon>
        <taxon>Tracheophyta</taxon>
        <taxon>Spermatophyta</taxon>
        <taxon>Magnoliopsida</taxon>
        <taxon>Liliopsida</taxon>
        <taxon>Poales</taxon>
        <taxon>Poaceae</taxon>
        <taxon>BOP clade</taxon>
        <taxon>Oryzoideae</taxon>
        <taxon>Oryzeae</taxon>
        <taxon>Oryzinae</taxon>
        <taxon>Oryza</taxon>
    </lineage>
</organism>
<sequence>MVILSPTIAPATTPRILGIHISLLDHHTRLNEGYCFHLPVQHISPTHAIFSAFLASFPQPLPLASAPLAPLHTPSYGTEFFFSFLVVSFHRSCTASLNCAASEPRLGARRRIGARPGEQAAPPSHSNLRRRCWDDQRIYDTSAKCKPFAGPCHQRQGNRQQGRHCIPSTGHTKSAVLPLPACGHFAGTYVCVGGGQANAVAMGIMCGIH</sequence>
<name>A0A0E0B8Q7_9ORYZ</name>
<reference evidence="1" key="2">
    <citation type="submission" date="2018-05" db="EMBL/GenBank/DDBJ databases">
        <title>OgluRS3 (Oryza glumaepatula Reference Sequence Version 3).</title>
        <authorList>
            <person name="Zhang J."/>
            <person name="Kudrna D."/>
            <person name="Lee S."/>
            <person name="Talag J."/>
            <person name="Welchert J."/>
            <person name="Wing R.A."/>
        </authorList>
    </citation>
    <scope>NUCLEOTIDE SEQUENCE [LARGE SCALE GENOMIC DNA]</scope>
</reference>
<evidence type="ECO:0000313" key="1">
    <source>
        <dbReference type="EnsemblPlants" id="OGLUM10G04900.1"/>
    </source>
</evidence>
<dbReference type="AlphaFoldDB" id="A0A0E0B8Q7"/>
<dbReference type="Gramene" id="OGLUM10G04900.1">
    <property type="protein sequence ID" value="OGLUM10G04900.1"/>
    <property type="gene ID" value="OGLUM10G04900"/>
</dbReference>